<reference evidence="7" key="1">
    <citation type="submission" date="2018-05" db="EMBL/GenBank/DDBJ databases">
        <authorList>
            <person name="Feng T."/>
        </authorList>
    </citation>
    <scope>NUCLEOTIDE SEQUENCE [LARGE SCALE GENOMIC DNA]</scope>
    <source>
        <strain evidence="7">S27</strain>
    </source>
</reference>
<dbReference type="GO" id="GO:0004527">
    <property type="term" value="F:exonuclease activity"/>
    <property type="evidence" value="ECO:0007669"/>
    <property type="project" value="UniProtKB-KW"/>
</dbReference>
<evidence type="ECO:0000313" key="6">
    <source>
        <dbReference type="EMBL" id="RDK03329.1"/>
    </source>
</evidence>
<keyword evidence="7" id="KW-1185">Reference proteome</keyword>
<dbReference type="PANTHER" id="PTHR30337:SF0">
    <property type="entry name" value="NUCLEASE SBCCD SUBUNIT D"/>
    <property type="match status" value="1"/>
</dbReference>
<keyword evidence="2" id="KW-0378">Hydrolase</keyword>
<dbReference type="InterPro" id="IPR014577">
    <property type="entry name" value="UCP033093_metalloPase"/>
</dbReference>
<dbReference type="Proteomes" id="UP000254875">
    <property type="component" value="Unassembled WGS sequence"/>
</dbReference>
<dbReference type="Pfam" id="PF00149">
    <property type="entry name" value="Metallophos"/>
    <property type="match status" value="1"/>
</dbReference>
<dbReference type="RefSeq" id="WP_115100091.1">
    <property type="nucleotide sequence ID" value="NZ_QHKS01000004.1"/>
</dbReference>
<sequence>MIRFLHTADWQIGTQFGQFEPDEAAHLAEARFETVRRIAEEATARKVDAVLVAGDVFDQQTVSDTVIRRLFGALQAFSGVWIMLPGNHDAALVESVWTRAQRLNCIAPNVRVVLEPGVVLLDASRCAVLSAPLTQRITYDDTTAFFDAAETPPGYCRVGLAHGSVSGILQEGIDSSNPIAPTRAASARLDYLALGDWHGRYRVDERTWYAGTHEQDRFRANDPGFMLDVTLTEPGALPVVEAVRVGKYQWQRWEEVISVPTDVDALKARLAVLGAADVLRLVVSGTAALAEAEALHVAVEEARARVRALRAELGGLQVLPTAGDLAELGAQSGYLAKVVARLRGLQEDPQADPQQLKRAAEALLLLARLQRELPREARSA</sequence>
<proteinExistence type="predicted"/>
<dbReference type="Gene3D" id="3.60.21.10">
    <property type="match status" value="1"/>
</dbReference>
<dbReference type="InterPro" id="IPR050535">
    <property type="entry name" value="DNA_Repair-Maintenance_Comp"/>
</dbReference>
<evidence type="ECO:0000256" key="1">
    <source>
        <dbReference type="ARBA" id="ARBA00022722"/>
    </source>
</evidence>
<dbReference type="CDD" id="cd00840">
    <property type="entry name" value="MPP_Mre11_N"/>
    <property type="match status" value="1"/>
</dbReference>
<accession>A0A370NCJ9</accession>
<evidence type="ECO:0000256" key="2">
    <source>
        <dbReference type="ARBA" id="ARBA00022801"/>
    </source>
</evidence>
<keyword evidence="1" id="KW-0540">Nuclease</keyword>
<gene>
    <name evidence="6" type="ORF">DLM46_07275</name>
</gene>
<evidence type="ECO:0000256" key="3">
    <source>
        <dbReference type="ARBA" id="ARBA00022839"/>
    </source>
</evidence>
<protein>
    <submittedName>
        <fullName evidence="6">DNA repair exonuclease</fullName>
    </submittedName>
</protein>
<dbReference type="AlphaFoldDB" id="A0A370NCJ9"/>
<evidence type="ECO:0000259" key="5">
    <source>
        <dbReference type="Pfam" id="PF00149"/>
    </source>
</evidence>
<dbReference type="InterPro" id="IPR041796">
    <property type="entry name" value="Mre11_N"/>
</dbReference>
<dbReference type="SUPFAM" id="SSF56300">
    <property type="entry name" value="Metallo-dependent phosphatases"/>
    <property type="match status" value="1"/>
</dbReference>
<feature type="coiled-coil region" evidence="4">
    <location>
        <begin position="292"/>
        <end position="319"/>
    </location>
</feature>
<dbReference type="OrthoDB" id="9773856at2"/>
<evidence type="ECO:0000313" key="7">
    <source>
        <dbReference type="Proteomes" id="UP000254875"/>
    </source>
</evidence>
<keyword evidence="4" id="KW-0175">Coiled coil</keyword>
<dbReference type="PIRSF" id="PIRSF033093">
    <property type="entry name" value="UCP_ML1119"/>
    <property type="match status" value="1"/>
</dbReference>
<feature type="domain" description="Calcineurin-like phosphoesterase" evidence="5">
    <location>
        <begin position="2"/>
        <end position="96"/>
    </location>
</feature>
<evidence type="ECO:0000256" key="4">
    <source>
        <dbReference type="SAM" id="Coils"/>
    </source>
</evidence>
<dbReference type="InterPro" id="IPR004843">
    <property type="entry name" value="Calcineurin-like_PHP"/>
</dbReference>
<dbReference type="InterPro" id="IPR029052">
    <property type="entry name" value="Metallo-depent_PP-like"/>
</dbReference>
<comment type="caution">
    <text evidence="6">The sequence shown here is derived from an EMBL/GenBank/DDBJ whole genome shotgun (WGS) entry which is preliminary data.</text>
</comment>
<organism evidence="6 7">
    <name type="scientific">Paraburkholderia lacunae</name>
    <dbReference type="NCBI Taxonomy" id="2211104"/>
    <lineage>
        <taxon>Bacteria</taxon>
        <taxon>Pseudomonadati</taxon>
        <taxon>Pseudomonadota</taxon>
        <taxon>Betaproteobacteria</taxon>
        <taxon>Burkholderiales</taxon>
        <taxon>Burkholderiaceae</taxon>
        <taxon>Paraburkholderia</taxon>
    </lineage>
</organism>
<dbReference type="EMBL" id="QHKS01000004">
    <property type="protein sequence ID" value="RDK03329.1"/>
    <property type="molecule type" value="Genomic_DNA"/>
</dbReference>
<keyword evidence="3 6" id="KW-0269">Exonuclease</keyword>
<name>A0A370NCJ9_9BURK</name>
<dbReference type="PANTHER" id="PTHR30337">
    <property type="entry name" value="COMPONENT OF ATP-DEPENDENT DSDNA EXONUCLEASE"/>
    <property type="match status" value="1"/>
</dbReference>